<dbReference type="InterPro" id="IPR000850">
    <property type="entry name" value="Adenylat/UMP-CMP_kin"/>
</dbReference>
<dbReference type="GO" id="GO:0005524">
    <property type="term" value="F:ATP binding"/>
    <property type="evidence" value="ECO:0007669"/>
    <property type="project" value="InterPro"/>
</dbReference>
<gene>
    <name evidence="5" type="ORF">HZH68_006147</name>
</gene>
<dbReference type="HAMAP" id="MF_00235">
    <property type="entry name" value="Adenylate_kinase_Adk"/>
    <property type="match status" value="1"/>
</dbReference>
<accession>A0A834NDE5</accession>
<name>A0A834NDE5_VESGE</name>
<evidence type="ECO:0008006" key="7">
    <source>
        <dbReference type="Google" id="ProtNLM"/>
    </source>
</evidence>
<dbReference type="CDD" id="cd01428">
    <property type="entry name" value="ADK"/>
    <property type="match status" value="1"/>
</dbReference>
<protein>
    <recommendedName>
        <fullName evidence="7">Adenylate kinase</fullName>
    </recommendedName>
</protein>
<keyword evidence="6" id="KW-1185">Reference proteome</keyword>
<dbReference type="GO" id="GO:0006139">
    <property type="term" value="P:nucleobase-containing compound metabolic process"/>
    <property type="evidence" value="ECO:0007669"/>
    <property type="project" value="InterPro"/>
</dbReference>
<dbReference type="PANTHER" id="PTHR23359">
    <property type="entry name" value="NUCLEOTIDE KINASE"/>
    <property type="match status" value="1"/>
</dbReference>
<proteinExistence type="inferred from homology"/>
<keyword evidence="2" id="KW-0547">Nucleotide-binding</keyword>
<keyword evidence="3 4" id="KW-0418">Kinase</keyword>
<dbReference type="SUPFAM" id="SSF52540">
    <property type="entry name" value="P-loop containing nucleoside triphosphate hydrolases"/>
    <property type="match status" value="1"/>
</dbReference>
<dbReference type="AlphaFoldDB" id="A0A834NDE5"/>
<keyword evidence="1 4" id="KW-0808">Transferase</keyword>
<sequence>MGNCLKPRDPLEAILPRETGIDASAVREADLPIVCLIGGPGSGKSTQSKKVSEKFHWIIISSSEILRDEVHKRSIKGIVLARYMSQGRLVPADVLIELIKTKMLNHLNTTNGFFLTGFPREKEQGKIFERQVKPFDLLIYLSARNSVLRDRAMAKAVMMSERLEQSEERMKDRINIFHKMNKPVLRHYKKKLVVINAENDDENVFADICREMEYLLKKLSAEKQSRTAASYSSS</sequence>
<dbReference type="PRINTS" id="PR00094">
    <property type="entry name" value="ADENYLTKNASE"/>
</dbReference>
<reference evidence="5" key="1">
    <citation type="journal article" date="2020" name="G3 (Bethesda)">
        <title>High-Quality Assemblies for Three Invasive Social Wasps from the &lt;i&gt;Vespula&lt;/i&gt; Genus.</title>
        <authorList>
            <person name="Harrop T.W.R."/>
            <person name="Guhlin J."/>
            <person name="McLaughlin G.M."/>
            <person name="Permina E."/>
            <person name="Stockwell P."/>
            <person name="Gilligan J."/>
            <person name="Le Lec M.F."/>
            <person name="Gruber M.A.M."/>
            <person name="Quinn O."/>
            <person name="Lovegrove M."/>
            <person name="Duncan E.J."/>
            <person name="Remnant E.J."/>
            <person name="Van Eeckhoven J."/>
            <person name="Graham B."/>
            <person name="Knapp R.A."/>
            <person name="Langford K.W."/>
            <person name="Kronenberg Z."/>
            <person name="Press M.O."/>
            <person name="Eacker S.M."/>
            <person name="Wilson-Rankin E.E."/>
            <person name="Purcell J."/>
            <person name="Lester P.J."/>
            <person name="Dearden P.K."/>
        </authorList>
    </citation>
    <scope>NUCLEOTIDE SEQUENCE</scope>
    <source>
        <strain evidence="5">Linc-1</strain>
    </source>
</reference>
<dbReference type="EMBL" id="JACSDZ010000005">
    <property type="protein sequence ID" value="KAF7403353.1"/>
    <property type="molecule type" value="Genomic_DNA"/>
</dbReference>
<dbReference type="GO" id="GO:0019205">
    <property type="term" value="F:nucleobase-containing compound kinase activity"/>
    <property type="evidence" value="ECO:0007669"/>
    <property type="project" value="InterPro"/>
</dbReference>
<evidence type="ECO:0000256" key="1">
    <source>
        <dbReference type="ARBA" id="ARBA00022679"/>
    </source>
</evidence>
<organism evidence="5 6">
    <name type="scientific">Vespula germanica</name>
    <name type="common">German yellow jacket</name>
    <name type="synonym">Paravespula germanica</name>
    <dbReference type="NCBI Taxonomy" id="30212"/>
    <lineage>
        <taxon>Eukaryota</taxon>
        <taxon>Metazoa</taxon>
        <taxon>Ecdysozoa</taxon>
        <taxon>Arthropoda</taxon>
        <taxon>Hexapoda</taxon>
        <taxon>Insecta</taxon>
        <taxon>Pterygota</taxon>
        <taxon>Neoptera</taxon>
        <taxon>Endopterygota</taxon>
        <taxon>Hymenoptera</taxon>
        <taxon>Apocrita</taxon>
        <taxon>Aculeata</taxon>
        <taxon>Vespoidea</taxon>
        <taxon>Vespidae</taxon>
        <taxon>Vespinae</taxon>
        <taxon>Vespula</taxon>
    </lineage>
</organism>
<comment type="caution">
    <text evidence="5">The sequence shown here is derived from an EMBL/GenBank/DDBJ whole genome shotgun (WGS) entry which is preliminary data.</text>
</comment>
<evidence type="ECO:0000313" key="6">
    <source>
        <dbReference type="Proteomes" id="UP000617340"/>
    </source>
</evidence>
<evidence type="ECO:0000313" key="5">
    <source>
        <dbReference type="EMBL" id="KAF7403353.1"/>
    </source>
</evidence>
<comment type="similarity">
    <text evidence="4">Belongs to the adenylate kinase family.</text>
</comment>
<evidence type="ECO:0000256" key="4">
    <source>
        <dbReference type="RuleBase" id="RU003330"/>
    </source>
</evidence>
<dbReference type="InterPro" id="IPR027417">
    <property type="entry name" value="P-loop_NTPase"/>
</dbReference>
<evidence type="ECO:0000256" key="2">
    <source>
        <dbReference type="ARBA" id="ARBA00022741"/>
    </source>
</evidence>
<dbReference type="Gene3D" id="3.40.50.300">
    <property type="entry name" value="P-loop containing nucleotide triphosphate hydrolases"/>
    <property type="match status" value="1"/>
</dbReference>
<dbReference type="Proteomes" id="UP000617340">
    <property type="component" value="Unassembled WGS sequence"/>
</dbReference>
<evidence type="ECO:0000256" key="3">
    <source>
        <dbReference type="ARBA" id="ARBA00022777"/>
    </source>
</evidence>
<dbReference type="Pfam" id="PF00406">
    <property type="entry name" value="ADK"/>
    <property type="match status" value="1"/>
</dbReference>